<accession>A0AAD9M462</accession>
<dbReference type="Proteomes" id="UP001232148">
    <property type="component" value="Unassembled WGS sequence"/>
</dbReference>
<comment type="caution">
    <text evidence="2">The sequence shown here is derived from an EMBL/GenBank/DDBJ whole genome shotgun (WGS) entry which is preliminary data.</text>
</comment>
<evidence type="ECO:0000313" key="3">
    <source>
        <dbReference type="Proteomes" id="UP001232148"/>
    </source>
</evidence>
<sequence>MMGNIYRNAASVLAFVGQSPDDSPRLFRVLNQHATDLIRCSKRWRETEAVDHFFRQRLTHRKLGLNSTRNFEILIRAFEPFMSRPYFTRVWVIQELFMGEDVIVCCGQDVALVQALDGLRIVICQLICRKMFPGEWSDPKLVLQLSNLTRSEDLDLAHLLESKAFAQRHMEAASGSKTRLLALGKAAELTLGLECSDPRDKVYAFSALVDWGEVSPVEPDYNISVFDLALQTLYKLAELELLNVSPQWHDPRVLLIPALGLSAQTLEIAEALRKRQCSSHENRHAGTPTETSSRLKKHSMFWLAWDIVYEESHGWRLKFKKPALLDPTVDKTVQHNTPPEIHTRLRDKQVSVFLPPCVQCGDVLLIQGRFSASLGSEEWLGLVARLDDTSDEPYRHSIVGKAIVQGDLFAALKFRGGINLGMVFFDPEDSLVHTAAELQHPSWEEASKADRELYLKTRVCRTPGSSYAIAGSMVEYPKLFHREIGRLSGNRPADIPSKETGKARPTMRGIFVAFLGRLYTAVFRLVHS</sequence>
<dbReference type="Pfam" id="PF06985">
    <property type="entry name" value="HET"/>
    <property type="match status" value="1"/>
</dbReference>
<dbReference type="InterPro" id="IPR052895">
    <property type="entry name" value="HetReg/Transcr_Mod"/>
</dbReference>
<evidence type="ECO:0000313" key="2">
    <source>
        <dbReference type="EMBL" id="KAK2027973.1"/>
    </source>
</evidence>
<proteinExistence type="predicted"/>
<dbReference type="EMBL" id="MU842886">
    <property type="protein sequence ID" value="KAK2027973.1"/>
    <property type="molecule type" value="Genomic_DNA"/>
</dbReference>
<protein>
    <recommendedName>
        <fullName evidence="1">Heterokaryon incompatibility domain-containing protein</fullName>
    </recommendedName>
</protein>
<evidence type="ECO:0000259" key="1">
    <source>
        <dbReference type="Pfam" id="PF06985"/>
    </source>
</evidence>
<dbReference type="AlphaFoldDB" id="A0AAD9M462"/>
<feature type="domain" description="Heterokaryon incompatibility" evidence="1">
    <location>
        <begin position="1"/>
        <end position="95"/>
    </location>
</feature>
<keyword evidence="3" id="KW-1185">Reference proteome</keyword>
<dbReference type="InterPro" id="IPR010730">
    <property type="entry name" value="HET"/>
</dbReference>
<organism evidence="2 3">
    <name type="scientific">Colletotrichum zoysiae</name>
    <dbReference type="NCBI Taxonomy" id="1216348"/>
    <lineage>
        <taxon>Eukaryota</taxon>
        <taxon>Fungi</taxon>
        <taxon>Dikarya</taxon>
        <taxon>Ascomycota</taxon>
        <taxon>Pezizomycotina</taxon>
        <taxon>Sordariomycetes</taxon>
        <taxon>Hypocreomycetidae</taxon>
        <taxon>Glomerellales</taxon>
        <taxon>Glomerellaceae</taxon>
        <taxon>Colletotrichum</taxon>
        <taxon>Colletotrichum graminicola species complex</taxon>
    </lineage>
</organism>
<dbReference type="PANTHER" id="PTHR24148:SF73">
    <property type="entry name" value="HET DOMAIN PROTEIN (AFU_ORTHOLOGUE AFUA_8G01020)"/>
    <property type="match status" value="1"/>
</dbReference>
<dbReference type="PANTHER" id="PTHR24148">
    <property type="entry name" value="ANKYRIN REPEAT DOMAIN-CONTAINING PROTEIN 39 HOMOLOG-RELATED"/>
    <property type="match status" value="1"/>
</dbReference>
<name>A0AAD9M462_9PEZI</name>
<gene>
    <name evidence="2" type="ORF">LX32DRAFT_729048</name>
</gene>
<reference evidence="2" key="1">
    <citation type="submission" date="2021-06" db="EMBL/GenBank/DDBJ databases">
        <title>Comparative genomics, transcriptomics and evolutionary studies reveal genomic signatures of adaptation to plant cell wall in hemibiotrophic fungi.</title>
        <authorList>
            <consortium name="DOE Joint Genome Institute"/>
            <person name="Baroncelli R."/>
            <person name="Diaz J.F."/>
            <person name="Benocci T."/>
            <person name="Peng M."/>
            <person name="Battaglia E."/>
            <person name="Haridas S."/>
            <person name="Andreopoulos W."/>
            <person name="Labutti K."/>
            <person name="Pangilinan J."/>
            <person name="Floch G.L."/>
            <person name="Makela M.R."/>
            <person name="Henrissat B."/>
            <person name="Grigoriev I.V."/>
            <person name="Crouch J.A."/>
            <person name="De Vries R.P."/>
            <person name="Sukno S.A."/>
            <person name="Thon M.R."/>
        </authorList>
    </citation>
    <scope>NUCLEOTIDE SEQUENCE</scope>
    <source>
        <strain evidence="2">MAFF235873</strain>
    </source>
</reference>